<protein>
    <recommendedName>
        <fullName evidence="3">Cytochrome bc1 complex cytochrome c subunit</fullName>
        <ecNumber evidence="2">7.1.1.8</ecNumber>
    </recommendedName>
</protein>
<dbReference type="SUPFAM" id="SSF46626">
    <property type="entry name" value="Cytochrome c"/>
    <property type="match status" value="2"/>
</dbReference>
<feature type="transmembrane region" description="Helical" evidence="15">
    <location>
        <begin position="242"/>
        <end position="261"/>
    </location>
</feature>
<dbReference type="InterPro" id="IPR009056">
    <property type="entry name" value="Cyt_c-like_dom"/>
</dbReference>
<dbReference type="Gene3D" id="1.10.760.10">
    <property type="entry name" value="Cytochrome c-like domain"/>
    <property type="match status" value="2"/>
</dbReference>
<keyword evidence="8" id="KW-0479">Metal-binding</keyword>
<name>A0A6J6EXI4_9ZZZZ</name>
<evidence type="ECO:0000256" key="2">
    <source>
        <dbReference type="ARBA" id="ARBA00012951"/>
    </source>
</evidence>
<evidence type="ECO:0000256" key="12">
    <source>
        <dbReference type="ARBA" id="ARBA00023004"/>
    </source>
</evidence>
<evidence type="ECO:0000256" key="7">
    <source>
        <dbReference type="ARBA" id="ARBA00022692"/>
    </source>
</evidence>
<keyword evidence="13 15" id="KW-0472">Membrane</keyword>
<comment type="subcellular location">
    <subcellularLocation>
        <location evidence="1">Cell membrane</location>
        <topology evidence="1">Multi-pass membrane protein</topology>
    </subcellularLocation>
</comment>
<dbReference type="InterPro" id="IPR009152">
    <property type="entry name" value="bc1_cytC-su"/>
</dbReference>
<evidence type="ECO:0000256" key="9">
    <source>
        <dbReference type="ARBA" id="ARBA00022737"/>
    </source>
</evidence>
<keyword evidence="7 15" id="KW-0812">Transmembrane</keyword>
<evidence type="ECO:0000256" key="11">
    <source>
        <dbReference type="ARBA" id="ARBA00022989"/>
    </source>
</evidence>
<keyword evidence="6" id="KW-0349">Heme</keyword>
<evidence type="ECO:0000256" key="6">
    <source>
        <dbReference type="ARBA" id="ARBA00022617"/>
    </source>
</evidence>
<evidence type="ECO:0000256" key="13">
    <source>
        <dbReference type="ARBA" id="ARBA00023136"/>
    </source>
</evidence>
<evidence type="ECO:0000256" key="5">
    <source>
        <dbReference type="ARBA" id="ARBA00022475"/>
    </source>
</evidence>
<organism evidence="17">
    <name type="scientific">freshwater metagenome</name>
    <dbReference type="NCBI Taxonomy" id="449393"/>
    <lineage>
        <taxon>unclassified sequences</taxon>
        <taxon>metagenomes</taxon>
        <taxon>ecological metagenomes</taxon>
    </lineage>
</organism>
<dbReference type="PANTHER" id="PTHR33751">
    <property type="entry name" value="CBB3-TYPE CYTOCHROME C OXIDASE SUBUNIT FIXP"/>
    <property type="match status" value="1"/>
</dbReference>
<dbReference type="PANTHER" id="PTHR33751:SF13">
    <property type="entry name" value="CYTOCHROME BC1 COMPLEX CYTOCHROME C SUBUNIT"/>
    <property type="match status" value="1"/>
</dbReference>
<keyword evidence="4" id="KW-0813">Transport</keyword>
<dbReference type="EC" id="7.1.1.8" evidence="2"/>
<proteinExistence type="predicted"/>
<evidence type="ECO:0000256" key="8">
    <source>
        <dbReference type="ARBA" id="ARBA00022723"/>
    </source>
</evidence>
<feature type="transmembrane region" description="Helical" evidence="15">
    <location>
        <begin position="12"/>
        <end position="32"/>
    </location>
</feature>
<dbReference type="EMBL" id="CAEZTU010000048">
    <property type="protein sequence ID" value="CAB4580836.1"/>
    <property type="molecule type" value="Genomic_DNA"/>
</dbReference>
<gene>
    <name evidence="17" type="ORF">UFOPK1740_00921</name>
</gene>
<evidence type="ECO:0000256" key="3">
    <source>
        <dbReference type="ARBA" id="ARBA00017819"/>
    </source>
</evidence>
<dbReference type="GO" id="GO:0005886">
    <property type="term" value="C:plasma membrane"/>
    <property type="evidence" value="ECO:0007669"/>
    <property type="project" value="UniProtKB-SubCell"/>
</dbReference>
<keyword evidence="11 15" id="KW-1133">Transmembrane helix</keyword>
<accession>A0A6J6EXI4</accession>
<dbReference type="GO" id="GO:0005506">
    <property type="term" value="F:iron ion binding"/>
    <property type="evidence" value="ECO:0007669"/>
    <property type="project" value="InterPro"/>
</dbReference>
<keyword evidence="5" id="KW-1003">Cell membrane</keyword>
<keyword evidence="12" id="KW-0408">Iron</keyword>
<sequence length="264" mass="27536">MGKLAKFRRNRFASVFVLFFALGLVSIGFTGVNNLVTPAVAKIGNEATLVDKGSALFAEGCSSCHGLNGQGTSDGPTLAGVGAASVHFQVSSGRMPMAAPGAQVARKKPSYNEEETLALAAYVATFGPGPAIPSEEEVNMWINASVAEGGELYRTNCAQCHNFAGSGGALTNGKYAPSLKEATPLQIYEAMITGPQSMPIFSDKTLTPESKAAIIRYIQELNKSENPGGLALGRLGPVTEGLFLWTVGLGALIVVAVWIGARVR</sequence>
<reference evidence="17" key="1">
    <citation type="submission" date="2020-05" db="EMBL/GenBank/DDBJ databases">
        <authorList>
            <person name="Chiriac C."/>
            <person name="Salcher M."/>
            <person name="Ghai R."/>
            <person name="Kavagutti S V."/>
        </authorList>
    </citation>
    <scope>NUCLEOTIDE SEQUENCE</scope>
</reference>
<dbReference type="InterPro" id="IPR050597">
    <property type="entry name" value="Cytochrome_c_Oxidase_Subunit"/>
</dbReference>
<feature type="domain" description="Cytochrome c" evidence="16">
    <location>
        <begin position="48"/>
        <end position="127"/>
    </location>
</feature>
<dbReference type="AlphaFoldDB" id="A0A6J6EXI4"/>
<evidence type="ECO:0000313" key="17">
    <source>
        <dbReference type="EMBL" id="CAB4580836.1"/>
    </source>
</evidence>
<evidence type="ECO:0000259" key="16">
    <source>
        <dbReference type="PROSITE" id="PS51007"/>
    </source>
</evidence>
<keyword evidence="9" id="KW-0677">Repeat</keyword>
<comment type="catalytic activity">
    <reaction evidence="14">
        <text>a quinol + 2 Fe(III)-[cytochrome c](out) = a quinone + 2 Fe(II)-[cytochrome c](out) + 2 H(+)(out)</text>
        <dbReference type="Rhea" id="RHEA:11484"/>
        <dbReference type="Rhea" id="RHEA-COMP:10350"/>
        <dbReference type="Rhea" id="RHEA-COMP:14399"/>
        <dbReference type="ChEBI" id="CHEBI:15378"/>
        <dbReference type="ChEBI" id="CHEBI:24646"/>
        <dbReference type="ChEBI" id="CHEBI:29033"/>
        <dbReference type="ChEBI" id="CHEBI:29034"/>
        <dbReference type="ChEBI" id="CHEBI:132124"/>
        <dbReference type="EC" id="7.1.1.8"/>
    </reaction>
</comment>
<evidence type="ECO:0000256" key="4">
    <source>
        <dbReference type="ARBA" id="ARBA00022448"/>
    </source>
</evidence>
<dbReference type="PIRSF" id="PIRSF000007">
    <property type="entry name" value="Ubiq_cycred_cyc"/>
    <property type="match status" value="1"/>
</dbReference>
<evidence type="ECO:0000256" key="1">
    <source>
        <dbReference type="ARBA" id="ARBA00004651"/>
    </source>
</evidence>
<evidence type="ECO:0000256" key="10">
    <source>
        <dbReference type="ARBA" id="ARBA00022967"/>
    </source>
</evidence>
<dbReference type="Pfam" id="PF13442">
    <property type="entry name" value="Cytochrome_CBB3"/>
    <property type="match status" value="1"/>
</dbReference>
<dbReference type="InterPro" id="IPR036909">
    <property type="entry name" value="Cyt_c-like_dom_sf"/>
</dbReference>
<evidence type="ECO:0000256" key="14">
    <source>
        <dbReference type="ARBA" id="ARBA00029351"/>
    </source>
</evidence>
<dbReference type="GO" id="GO:0020037">
    <property type="term" value="F:heme binding"/>
    <property type="evidence" value="ECO:0007669"/>
    <property type="project" value="InterPro"/>
</dbReference>
<feature type="domain" description="Cytochrome c" evidence="16">
    <location>
        <begin position="144"/>
        <end position="222"/>
    </location>
</feature>
<dbReference type="Pfam" id="PF00034">
    <property type="entry name" value="Cytochrom_C"/>
    <property type="match status" value="1"/>
</dbReference>
<keyword evidence="10" id="KW-1278">Translocase</keyword>
<dbReference type="GO" id="GO:0008121">
    <property type="term" value="F:quinol-cytochrome-c reductase activity"/>
    <property type="evidence" value="ECO:0007669"/>
    <property type="project" value="UniProtKB-EC"/>
</dbReference>
<dbReference type="PROSITE" id="PS51007">
    <property type="entry name" value="CYTC"/>
    <property type="match status" value="2"/>
</dbReference>
<evidence type="ECO:0000256" key="15">
    <source>
        <dbReference type="SAM" id="Phobius"/>
    </source>
</evidence>